<evidence type="ECO:0000256" key="2">
    <source>
        <dbReference type="ARBA" id="ARBA00022434"/>
    </source>
</evidence>
<dbReference type="RefSeq" id="XP_014663745.1">
    <property type="nucleotide sequence ID" value="XM_014808259.1"/>
</dbReference>
<dbReference type="PANTHER" id="PTHR11431:SF75">
    <property type="entry name" value="FERRITIN"/>
    <property type="match status" value="1"/>
</dbReference>
<evidence type="ECO:0000256" key="1">
    <source>
        <dbReference type="ARBA" id="ARBA00007513"/>
    </source>
</evidence>
<dbReference type="SUPFAM" id="SSF47240">
    <property type="entry name" value="Ferritin-like"/>
    <property type="match status" value="1"/>
</dbReference>
<evidence type="ECO:0000256" key="4">
    <source>
        <dbReference type="ARBA" id="ARBA00023004"/>
    </source>
</evidence>
<feature type="domain" description="Ferritin-like diiron" evidence="6">
    <location>
        <begin position="8"/>
        <end position="157"/>
    </location>
</feature>
<proteinExistence type="inferred from homology"/>
<comment type="similarity">
    <text evidence="1 5">Belongs to the ferritin family.</text>
</comment>
<protein>
    <recommendedName>
        <fullName evidence="5">Ferritin</fullName>
        <ecNumber evidence="5">1.16.3.1</ecNumber>
    </recommendedName>
</protein>
<dbReference type="PANTHER" id="PTHR11431">
    <property type="entry name" value="FERRITIN"/>
    <property type="match status" value="1"/>
</dbReference>
<evidence type="ECO:0000256" key="5">
    <source>
        <dbReference type="RuleBase" id="RU361145"/>
    </source>
</evidence>
<dbReference type="Gene3D" id="1.20.1260.10">
    <property type="match status" value="1"/>
</dbReference>
<dbReference type="EC" id="1.16.3.1" evidence="5"/>
<organism evidence="7 8">
    <name type="scientific">Priapulus caudatus</name>
    <name type="common">Priapulid worm</name>
    <dbReference type="NCBI Taxonomy" id="37621"/>
    <lineage>
        <taxon>Eukaryota</taxon>
        <taxon>Metazoa</taxon>
        <taxon>Ecdysozoa</taxon>
        <taxon>Scalidophora</taxon>
        <taxon>Priapulida</taxon>
        <taxon>Priapulimorpha</taxon>
        <taxon>Priapulimorphida</taxon>
        <taxon>Priapulidae</taxon>
        <taxon>Priapulus</taxon>
    </lineage>
</organism>
<evidence type="ECO:0000313" key="8">
    <source>
        <dbReference type="RefSeq" id="XP_014663745.1"/>
    </source>
</evidence>
<dbReference type="Proteomes" id="UP000695022">
    <property type="component" value="Unplaced"/>
</dbReference>
<dbReference type="CDD" id="cd01056">
    <property type="entry name" value="Euk_Ferritin"/>
    <property type="match status" value="1"/>
</dbReference>
<dbReference type="Pfam" id="PF00210">
    <property type="entry name" value="Ferritin"/>
    <property type="match status" value="1"/>
</dbReference>
<sequence length="179" mass="20607">MAVSQVRQNFHQECEAAINKQINMELYASYIYSSMAWYFDRDDVALPGFHKFFNAASVEETEHATELMRYQNRRGGRIVLQDIQKPMKDEWGSGVEAMQTALDIEKNVNDALLKLHALAEKHFDAHLDDFIEEKYLEEQVESIKKLADFVTKLKRAGPGLGEYMFDKEELQEAATLSGH</sequence>
<keyword evidence="4 5" id="KW-0408">Iron</keyword>
<evidence type="ECO:0000259" key="6">
    <source>
        <dbReference type="PROSITE" id="PS50905"/>
    </source>
</evidence>
<dbReference type="InterPro" id="IPR008331">
    <property type="entry name" value="Ferritin_DPS_dom"/>
</dbReference>
<name>A0ABM1DUX4_PRICU</name>
<reference evidence="8" key="1">
    <citation type="submission" date="2025-08" db="UniProtKB">
        <authorList>
            <consortium name="RefSeq"/>
        </authorList>
    </citation>
    <scope>IDENTIFICATION</scope>
</reference>
<dbReference type="InterPro" id="IPR009040">
    <property type="entry name" value="Ferritin-like_diiron"/>
</dbReference>
<evidence type="ECO:0000313" key="7">
    <source>
        <dbReference type="Proteomes" id="UP000695022"/>
    </source>
</evidence>
<keyword evidence="5" id="KW-0560">Oxidoreductase</keyword>
<keyword evidence="3 5" id="KW-0479">Metal-binding</keyword>
<dbReference type="InterPro" id="IPR009078">
    <property type="entry name" value="Ferritin-like_SF"/>
</dbReference>
<dbReference type="InterPro" id="IPR001519">
    <property type="entry name" value="Ferritin"/>
</dbReference>
<comment type="function">
    <text evidence="5">Stores iron in a soluble, non-toxic, readily available form. Important for iron homeostasis. Iron is taken up in the ferrous form and deposited as ferric hydroxides after oxidation.</text>
</comment>
<gene>
    <name evidence="8" type="primary">LOC106806352</name>
</gene>
<comment type="catalytic activity">
    <reaction evidence="5">
        <text>4 Fe(2+) + O2 + 4 H(+) = 4 Fe(3+) + 2 H2O</text>
        <dbReference type="Rhea" id="RHEA:11148"/>
        <dbReference type="ChEBI" id="CHEBI:15377"/>
        <dbReference type="ChEBI" id="CHEBI:15378"/>
        <dbReference type="ChEBI" id="CHEBI:15379"/>
        <dbReference type="ChEBI" id="CHEBI:29033"/>
        <dbReference type="ChEBI" id="CHEBI:29034"/>
        <dbReference type="EC" id="1.16.3.1"/>
    </reaction>
</comment>
<accession>A0ABM1DUX4</accession>
<dbReference type="PROSITE" id="PS50905">
    <property type="entry name" value="FERRITIN_LIKE"/>
    <property type="match status" value="1"/>
</dbReference>
<dbReference type="GeneID" id="106806352"/>
<keyword evidence="2 5" id="KW-0409">Iron storage</keyword>
<keyword evidence="7" id="KW-1185">Reference proteome</keyword>
<evidence type="ECO:0000256" key="3">
    <source>
        <dbReference type="ARBA" id="ARBA00022723"/>
    </source>
</evidence>
<dbReference type="InterPro" id="IPR012347">
    <property type="entry name" value="Ferritin-like"/>
</dbReference>